<dbReference type="PANTHER" id="PTHR32309:SF13">
    <property type="entry name" value="FERRIC ENTEROBACTIN TRANSPORT PROTEIN FEPE"/>
    <property type="match status" value="1"/>
</dbReference>
<feature type="transmembrane region" description="Helical" evidence="6">
    <location>
        <begin position="25"/>
        <end position="42"/>
    </location>
</feature>
<dbReference type="GO" id="GO:0004713">
    <property type="term" value="F:protein tyrosine kinase activity"/>
    <property type="evidence" value="ECO:0007669"/>
    <property type="project" value="TreeGrafter"/>
</dbReference>
<evidence type="ECO:0000259" key="7">
    <source>
        <dbReference type="Pfam" id="PF02706"/>
    </source>
</evidence>
<dbReference type="STRING" id="1850252.LPB136_06605"/>
<keyword evidence="5 6" id="KW-0472">Membrane</keyword>
<dbReference type="RefSeq" id="WP_072555373.1">
    <property type="nucleotide sequence ID" value="NZ_CP018155.1"/>
</dbReference>
<evidence type="ECO:0000313" key="9">
    <source>
        <dbReference type="Proteomes" id="UP000181898"/>
    </source>
</evidence>
<evidence type="ECO:0000256" key="5">
    <source>
        <dbReference type="ARBA" id="ARBA00023136"/>
    </source>
</evidence>
<feature type="transmembrane region" description="Helical" evidence="6">
    <location>
        <begin position="331"/>
        <end position="350"/>
    </location>
</feature>
<gene>
    <name evidence="8" type="ORF">LPB136_06605</name>
</gene>
<dbReference type="GO" id="GO:0005886">
    <property type="term" value="C:plasma membrane"/>
    <property type="evidence" value="ECO:0007669"/>
    <property type="project" value="UniProtKB-SubCell"/>
</dbReference>
<comment type="subcellular location">
    <subcellularLocation>
        <location evidence="1">Cell membrane</location>
        <topology evidence="1">Multi-pass membrane protein</topology>
    </subcellularLocation>
</comment>
<dbReference type="InterPro" id="IPR003856">
    <property type="entry name" value="LPS_length_determ_N"/>
</dbReference>
<dbReference type="KEGG" id="ten:LPB136_06605"/>
<feature type="domain" description="Polysaccharide chain length determinant N-terminal" evidence="7">
    <location>
        <begin position="7"/>
        <end position="100"/>
    </location>
</feature>
<keyword evidence="4 6" id="KW-1133">Transmembrane helix</keyword>
<dbReference type="EMBL" id="CP018155">
    <property type="protein sequence ID" value="APG65047.1"/>
    <property type="molecule type" value="Genomic_DNA"/>
</dbReference>
<dbReference type="InterPro" id="IPR050445">
    <property type="entry name" value="Bact_polysacc_biosynth/exp"/>
</dbReference>
<accession>A0A1L3JIV9</accession>
<reference evidence="8 9" key="1">
    <citation type="submission" date="2016-11" db="EMBL/GenBank/DDBJ databases">
        <title>Tenacibaculum sp. LPB0136, isolated from marine environment.</title>
        <authorList>
            <person name="Kim E."/>
            <person name="Yi H."/>
        </authorList>
    </citation>
    <scope>NUCLEOTIDE SEQUENCE [LARGE SCALE GENOMIC DNA]</scope>
    <source>
        <strain evidence="8 9">LPB0136</strain>
    </source>
</reference>
<evidence type="ECO:0000256" key="1">
    <source>
        <dbReference type="ARBA" id="ARBA00004651"/>
    </source>
</evidence>
<name>A0A1L3JIV9_9FLAO</name>
<evidence type="ECO:0000313" key="8">
    <source>
        <dbReference type="EMBL" id="APG65047.1"/>
    </source>
</evidence>
<proteinExistence type="predicted"/>
<keyword evidence="9" id="KW-1185">Reference proteome</keyword>
<organism evidence="8 9">
    <name type="scientific">Tenacibaculum todarodis</name>
    <dbReference type="NCBI Taxonomy" id="1850252"/>
    <lineage>
        <taxon>Bacteria</taxon>
        <taxon>Pseudomonadati</taxon>
        <taxon>Bacteroidota</taxon>
        <taxon>Flavobacteriia</taxon>
        <taxon>Flavobacteriales</taxon>
        <taxon>Flavobacteriaceae</taxon>
        <taxon>Tenacibaculum</taxon>
    </lineage>
</organism>
<evidence type="ECO:0000256" key="4">
    <source>
        <dbReference type="ARBA" id="ARBA00022989"/>
    </source>
</evidence>
<dbReference type="PANTHER" id="PTHR32309">
    <property type="entry name" value="TYROSINE-PROTEIN KINASE"/>
    <property type="match status" value="1"/>
</dbReference>
<sequence>MNQEETEEIDLLSIFKTLIDNKKTIIKFVFVFFLLGLFFAIFTPKKFSTSTVFIPQGSSNKGGGNLGGLAALAGVSFGSSGNDEGIPLSLYSEIINSVPFQRKLVKLPLLKEEGKKAITFEEYYTNIHSPGLISNLKKYTIGLPGVIINSLKGEGKDKETKKLSVSDSILYISNKDEQLFQILKGSISLTISDEDNSVRVSGVMPQPILAAGLTYNTQKLLESYIIDFKIEKSSSKLGFIKERYIEAEKVYKKKQFQLANYQDRNKFLTSAKSQTRLANLQSEYNLAYSVYSELAKQIETQQIQVKEDTPVFTIIKPVSVPNVKTEPKGTIIISAWLFLGVFLSLLVIFGKKYYFDLKSRLS</sequence>
<dbReference type="Proteomes" id="UP000181898">
    <property type="component" value="Chromosome"/>
</dbReference>
<evidence type="ECO:0000256" key="2">
    <source>
        <dbReference type="ARBA" id="ARBA00022475"/>
    </source>
</evidence>
<keyword evidence="3 6" id="KW-0812">Transmembrane</keyword>
<protein>
    <recommendedName>
        <fullName evidence="7">Polysaccharide chain length determinant N-terminal domain-containing protein</fullName>
    </recommendedName>
</protein>
<evidence type="ECO:0000256" key="3">
    <source>
        <dbReference type="ARBA" id="ARBA00022692"/>
    </source>
</evidence>
<dbReference type="Pfam" id="PF02706">
    <property type="entry name" value="Wzz"/>
    <property type="match status" value="1"/>
</dbReference>
<dbReference type="AlphaFoldDB" id="A0A1L3JIV9"/>
<keyword evidence="2" id="KW-1003">Cell membrane</keyword>
<evidence type="ECO:0000256" key="6">
    <source>
        <dbReference type="SAM" id="Phobius"/>
    </source>
</evidence>
<dbReference type="OrthoDB" id="1522571at2"/>